<evidence type="ECO:0008006" key="4">
    <source>
        <dbReference type="Google" id="ProtNLM"/>
    </source>
</evidence>
<dbReference type="InterPro" id="IPR036116">
    <property type="entry name" value="FN3_sf"/>
</dbReference>
<dbReference type="PANTHER" id="PTHR46580:SF4">
    <property type="entry name" value="ATP_GTP-BINDING PROTEIN"/>
    <property type="match status" value="1"/>
</dbReference>
<dbReference type="SUPFAM" id="SSF49265">
    <property type="entry name" value="Fibronectin type III"/>
    <property type="match status" value="1"/>
</dbReference>
<comment type="caution">
    <text evidence="2">The sequence shown here is derived from an EMBL/GenBank/DDBJ whole genome shotgun (WGS) entry which is preliminary data.</text>
</comment>
<dbReference type="Pfam" id="PF05345">
    <property type="entry name" value="He_PIG"/>
    <property type="match status" value="1"/>
</dbReference>
<dbReference type="Gene3D" id="2.60.40.10">
    <property type="entry name" value="Immunoglobulins"/>
    <property type="match status" value="3"/>
</dbReference>
<keyword evidence="1" id="KW-0732">Signal</keyword>
<dbReference type="Gene3D" id="2.130.10.130">
    <property type="entry name" value="Integrin alpha, N-terminal"/>
    <property type="match status" value="1"/>
</dbReference>
<evidence type="ECO:0000313" key="2">
    <source>
        <dbReference type="EMBL" id="MBM7557065.1"/>
    </source>
</evidence>
<dbReference type="GO" id="GO:0016020">
    <property type="term" value="C:membrane"/>
    <property type="evidence" value="ECO:0007669"/>
    <property type="project" value="InterPro"/>
</dbReference>
<dbReference type="InterPro" id="IPR013517">
    <property type="entry name" value="FG-GAP"/>
</dbReference>
<dbReference type="Proteomes" id="UP000774000">
    <property type="component" value="Unassembled WGS sequence"/>
</dbReference>
<dbReference type="PANTHER" id="PTHR46580">
    <property type="entry name" value="SENSOR KINASE-RELATED"/>
    <property type="match status" value="1"/>
</dbReference>
<name>A0A938XT66_9FIRM</name>
<dbReference type="InterPro" id="IPR013783">
    <property type="entry name" value="Ig-like_fold"/>
</dbReference>
<dbReference type="PROSITE" id="PS51257">
    <property type="entry name" value="PROKAR_LIPOPROTEIN"/>
    <property type="match status" value="1"/>
</dbReference>
<dbReference type="GO" id="GO:0005509">
    <property type="term" value="F:calcium ion binding"/>
    <property type="evidence" value="ECO:0007669"/>
    <property type="project" value="InterPro"/>
</dbReference>
<gene>
    <name evidence="2" type="ORF">JOC47_001919</name>
</gene>
<dbReference type="InterPro" id="IPR015919">
    <property type="entry name" value="Cadherin-like_sf"/>
</dbReference>
<reference evidence="2" key="1">
    <citation type="submission" date="2021-01" db="EMBL/GenBank/DDBJ databases">
        <title>Genomic Encyclopedia of Type Strains, Phase IV (KMG-IV): sequencing the most valuable type-strain genomes for metagenomic binning, comparative biology and taxonomic classification.</title>
        <authorList>
            <person name="Goeker M."/>
        </authorList>
    </citation>
    <scope>NUCLEOTIDE SEQUENCE</scope>
    <source>
        <strain evidence="2">DSM 23230</strain>
    </source>
</reference>
<proteinExistence type="predicted"/>
<dbReference type="SUPFAM" id="SSF49313">
    <property type="entry name" value="Cadherin-like"/>
    <property type="match status" value="1"/>
</dbReference>
<dbReference type="AlphaFoldDB" id="A0A938XT66"/>
<protein>
    <recommendedName>
        <fullName evidence="4">Fibronectin type-III domain-containing protein</fullName>
    </recommendedName>
</protein>
<keyword evidence="3" id="KW-1185">Reference proteome</keyword>
<evidence type="ECO:0000256" key="1">
    <source>
        <dbReference type="ARBA" id="ARBA00022729"/>
    </source>
</evidence>
<dbReference type="RefSeq" id="WP_204701834.1">
    <property type="nucleotide sequence ID" value="NZ_JAFBDQ010000009.1"/>
</dbReference>
<dbReference type="Pfam" id="PF13517">
    <property type="entry name" value="FG-GAP_3"/>
    <property type="match status" value="3"/>
</dbReference>
<dbReference type="InterPro" id="IPR028994">
    <property type="entry name" value="Integrin_alpha_N"/>
</dbReference>
<dbReference type="SUPFAM" id="SSF69318">
    <property type="entry name" value="Integrin alpha N-terminal domain"/>
    <property type="match status" value="1"/>
</dbReference>
<organism evidence="2 3">
    <name type="scientific">Halanaerobacter jeridensis</name>
    <dbReference type="NCBI Taxonomy" id="706427"/>
    <lineage>
        <taxon>Bacteria</taxon>
        <taxon>Bacillati</taxon>
        <taxon>Bacillota</taxon>
        <taxon>Clostridia</taxon>
        <taxon>Halanaerobiales</taxon>
        <taxon>Halobacteroidaceae</taxon>
        <taxon>Halanaerobacter</taxon>
    </lineage>
</organism>
<accession>A0A938XT66</accession>
<sequence>MKSERILTIIALLLITMIAITACSSNDSDQDLKTGTGEAGLTVEINPTQLQSNFLQSVDGDLMSQISINQLELQVYQENDYQNNSSEAEVVDSFKTEIEGLNSIDKANTYALHVPNGQSYIVEAVLSGEVKNEGRVNDVTGIYRGVSTPTGVLEDATTSPVEVDVSLKEAKELDVVIEKIPKQVGDKDVAQMNVELSNPILGRAEKTITQAETVIFNNGDLELRPAVVQVDIQLQDSNGQDIPAGGEFGGEIQLLPGQKQQLSVDQQPYLEVDSSSVEVDETGTLTFTVVGADPEGAEVSLEVVSETKPSGANFNTETGEFSWQPDESDQGAYQVKFRAQAGSQSNYEVVTIQVNDKLEISVNRSSSPQTPTISTTSYDGTGVKIELAQPTGQADYIVYRNTTDDYSAAEPVSEGVVDITNWSDISVQQRTYYYWVRRISDLGLASQLSNSIQVDIMPPQVDSTILAVDNIEQNSIDLSWNSATDDTTSSEKLKYKLVQSTADNIGTVSEAESNGTTVIDWTANITSATVSNLDKNNIYYSNLLVKDQVGNKAIYASRTTTVALYSEKTDTSLTALAIGATELGDIDGDDDLDLIVTGSNNNNDPITKLYRNDGNGNFSEITETSLSNLGYGTVELSDIDRDEELELISTGVESSGNSVTEIYDNNGSGDFSKKLSLTGVSYSAVELGDIDKDNDLDLILTGHNSDSNPITKVYKNDGTGGFNEVTGTSLVNVQYGDIELGDIDQDDDLELIVTGFDNSDNAIAEVYDNDGSGNFTRQASLTGVLGSAVELGDIDKDSDLDLVITGLTGIDGTATAKIYTNNGNGVFTEQTNTSLTGVGAITGDIASSSVKLRDLDQDEDLDLLITGKDNNDNLTTNIYINDGTGTFSKSPAEPLVGITAGDTAIGDIDGDGDLDAVISGAEDLNNFNLGTRVYLNNTK</sequence>
<evidence type="ECO:0000313" key="3">
    <source>
        <dbReference type="Proteomes" id="UP000774000"/>
    </source>
</evidence>
<dbReference type="EMBL" id="JAFBDQ010000009">
    <property type="protein sequence ID" value="MBM7557065.1"/>
    <property type="molecule type" value="Genomic_DNA"/>
</dbReference>